<reference evidence="1 2" key="1">
    <citation type="journal article" date="2012" name="New Phytol.">
        <title>Insight into trade-off between wood decay and parasitism from the genome of a fungal forest pathogen.</title>
        <authorList>
            <person name="Olson A."/>
            <person name="Aerts A."/>
            <person name="Asiegbu F."/>
            <person name="Belbahri L."/>
            <person name="Bouzid O."/>
            <person name="Broberg A."/>
            <person name="Canback B."/>
            <person name="Coutinho P.M."/>
            <person name="Cullen D."/>
            <person name="Dalman K."/>
            <person name="Deflorio G."/>
            <person name="van Diepen L.T."/>
            <person name="Dunand C."/>
            <person name="Duplessis S."/>
            <person name="Durling M."/>
            <person name="Gonthier P."/>
            <person name="Grimwood J."/>
            <person name="Fossdal C.G."/>
            <person name="Hansson D."/>
            <person name="Henrissat B."/>
            <person name="Hietala A."/>
            <person name="Himmelstrand K."/>
            <person name="Hoffmeister D."/>
            <person name="Hogberg N."/>
            <person name="James T.Y."/>
            <person name="Karlsson M."/>
            <person name="Kohler A."/>
            <person name="Kues U."/>
            <person name="Lee Y.H."/>
            <person name="Lin Y.C."/>
            <person name="Lind M."/>
            <person name="Lindquist E."/>
            <person name="Lombard V."/>
            <person name="Lucas S."/>
            <person name="Lunden K."/>
            <person name="Morin E."/>
            <person name="Murat C."/>
            <person name="Park J."/>
            <person name="Raffaello T."/>
            <person name="Rouze P."/>
            <person name="Salamov A."/>
            <person name="Schmutz J."/>
            <person name="Solheim H."/>
            <person name="Stahlberg J."/>
            <person name="Velez H."/>
            <person name="de Vries R.P."/>
            <person name="Wiebenga A."/>
            <person name="Woodward S."/>
            <person name="Yakovlev I."/>
            <person name="Garbelotto M."/>
            <person name="Martin F."/>
            <person name="Grigoriev I.V."/>
            <person name="Stenlid J."/>
        </authorList>
    </citation>
    <scope>NUCLEOTIDE SEQUENCE [LARGE SCALE GENOMIC DNA]</scope>
    <source>
        <strain evidence="1 2">TC 32-1</strain>
    </source>
</reference>
<dbReference type="GeneID" id="20675277"/>
<dbReference type="eggNOG" id="ENOG502SWKJ">
    <property type="taxonomic scope" value="Eukaryota"/>
</dbReference>
<dbReference type="InterPro" id="IPR032675">
    <property type="entry name" value="LRR_dom_sf"/>
</dbReference>
<proteinExistence type="predicted"/>
<dbReference type="EMBL" id="KI925459">
    <property type="protein sequence ID" value="ETW80991.1"/>
    <property type="molecule type" value="Genomic_DNA"/>
</dbReference>
<dbReference type="AlphaFoldDB" id="W4K7F2"/>
<dbReference type="InParanoid" id="W4K7F2"/>
<accession>W4K7F2</accession>
<name>W4K7F2_HETIT</name>
<keyword evidence="2" id="KW-1185">Reference proteome</keyword>
<dbReference type="OrthoDB" id="3063971at2759"/>
<dbReference type="HOGENOM" id="CLU_1154039_0_0_1"/>
<dbReference type="RefSeq" id="XP_009547676.1">
    <property type="nucleotide sequence ID" value="XM_009549381.1"/>
</dbReference>
<dbReference type="KEGG" id="hir:HETIRDRAFT_440566"/>
<feature type="non-terminal residue" evidence="1">
    <location>
        <position position="241"/>
    </location>
</feature>
<gene>
    <name evidence="1" type="ORF">HETIRDRAFT_440566</name>
</gene>
<sequence>MHSRHIPPEILSEIFLQCLDFTSWSDRDEPMLCSPDDAPHLLTQVCRSWRTVAMSTPRLWSTLSLPDVPITSEQCECLYAQVQVWLSLSRSLPLSFTLRMDDEDAVALHRYVSLLQTEIHRWKVARFEVSRNSIRSFPVFEPGSTPLLEEFCLNGIVDTDGEGVPTVMTALASAPRLYELELHHNKTYHWALPWASLTTLNIFDYTSDFKTECLAHFCEMLGACPSLESLSFGVSTSTSGL</sequence>
<dbReference type="SUPFAM" id="SSF52047">
    <property type="entry name" value="RNI-like"/>
    <property type="match status" value="1"/>
</dbReference>
<protein>
    <submittedName>
        <fullName evidence="1">Uncharacterized protein</fullName>
    </submittedName>
</protein>
<evidence type="ECO:0000313" key="1">
    <source>
        <dbReference type="EMBL" id="ETW80991.1"/>
    </source>
</evidence>
<evidence type="ECO:0000313" key="2">
    <source>
        <dbReference type="Proteomes" id="UP000030671"/>
    </source>
</evidence>
<dbReference type="Proteomes" id="UP000030671">
    <property type="component" value="Unassembled WGS sequence"/>
</dbReference>
<dbReference type="Gene3D" id="3.80.10.10">
    <property type="entry name" value="Ribonuclease Inhibitor"/>
    <property type="match status" value="1"/>
</dbReference>
<organism evidence="1 2">
    <name type="scientific">Heterobasidion irregulare (strain TC 32-1)</name>
    <dbReference type="NCBI Taxonomy" id="747525"/>
    <lineage>
        <taxon>Eukaryota</taxon>
        <taxon>Fungi</taxon>
        <taxon>Dikarya</taxon>
        <taxon>Basidiomycota</taxon>
        <taxon>Agaricomycotina</taxon>
        <taxon>Agaricomycetes</taxon>
        <taxon>Russulales</taxon>
        <taxon>Bondarzewiaceae</taxon>
        <taxon>Heterobasidion</taxon>
        <taxon>Heterobasidion annosum species complex</taxon>
    </lineage>
</organism>